<gene>
    <name evidence="9" type="primary">COP1</name>
    <name evidence="9" type="ORF">AXF42_Ash003842</name>
</gene>
<keyword evidence="3" id="KW-0677">Repeat</keyword>
<dbReference type="SMART" id="SM00320">
    <property type="entry name" value="WD40"/>
    <property type="match status" value="5"/>
</dbReference>
<dbReference type="GO" id="GO:0061685">
    <property type="term" value="F:diphthine methylesterase activity"/>
    <property type="evidence" value="ECO:0007669"/>
    <property type="project" value="UniProtKB-EC"/>
</dbReference>
<dbReference type="GO" id="GO:0017183">
    <property type="term" value="P:protein histidyl modification to diphthamide"/>
    <property type="evidence" value="ECO:0007669"/>
    <property type="project" value="TreeGrafter"/>
</dbReference>
<evidence type="ECO:0000256" key="3">
    <source>
        <dbReference type="ARBA" id="ARBA00022737"/>
    </source>
</evidence>
<accession>A0A2I0AI53</accession>
<feature type="repeat" description="WD" evidence="8">
    <location>
        <begin position="239"/>
        <end position="275"/>
    </location>
</feature>
<dbReference type="Pfam" id="PF00400">
    <property type="entry name" value="WD40"/>
    <property type="match status" value="2"/>
</dbReference>
<proteinExistence type="inferred from homology"/>
<organism evidence="9 10">
    <name type="scientific">Apostasia shenzhenica</name>
    <dbReference type="NCBI Taxonomy" id="1088818"/>
    <lineage>
        <taxon>Eukaryota</taxon>
        <taxon>Viridiplantae</taxon>
        <taxon>Streptophyta</taxon>
        <taxon>Embryophyta</taxon>
        <taxon>Tracheophyta</taxon>
        <taxon>Spermatophyta</taxon>
        <taxon>Magnoliopsida</taxon>
        <taxon>Liliopsida</taxon>
        <taxon>Asparagales</taxon>
        <taxon>Orchidaceae</taxon>
        <taxon>Apostasioideae</taxon>
        <taxon>Apostasia</taxon>
    </lineage>
</organism>
<keyword evidence="2 8" id="KW-0853">WD repeat</keyword>
<dbReference type="PROSITE" id="PS50082">
    <property type="entry name" value="WD_REPEATS_2"/>
    <property type="match status" value="1"/>
</dbReference>
<name>A0A2I0AI53_9ASPA</name>
<keyword evidence="10" id="KW-1185">Reference proteome</keyword>
<dbReference type="InterPro" id="IPR036322">
    <property type="entry name" value="WD40_repeat_dom_sf"/>
</dbReference>
<evidence type="ECO:0000256" key="6">
    <source>
        <dbReference type="ARBA" id="ARBA00039131"/>
    </source>
</evidence>
<evidence type="ECO:0000256" key="8">
    <source>
        <dbReference type="PROSITE-ProRule" id="PRU00221"/>
    </source>
</evidence>
<dbReference type="InterPro" id="IPR019775">
    <property type="entry name" value="WD40_repeat_CS"/>
</dbReference>
<dbReference type="AlphaFoldDB" id="A0A2I0AI53"/>
<comment type="catalytic activity">
    <reaction evidence="7">
        <text>diphthine methyl ester-[translation elongation factor 2] + H2O = diphthine-[translation elongation factor 2] + methanol + H(+)</text>
        <dbReference type="Rhea" id="RHEA:42656"/>
        <dbReference type="Rhea" id="RHEA-COMP:10172"/>
        <dbReference type="Rhea" id="RHEA-COMP:10173"/>
        <dbReference type="ChEBI" id="CHEBI:15377"/>
        <dbReference type="ChEBI" id="CHEBI:15378"/>
        <dbReference type="ChEBI" id="CHEBI:17790"/>
        <dbReference type="ChEBI" id="CHEBI:79005"/>
        <dbReference type="ChEBI" id="CHEBI:82696"/>
        <dbReference type="EC" id="3.1.1.97"/>
    </reaction>
</comment>
<dbReference type="InterPro" id="IPR052415">
    <property type="entry name" value="Diphthine_MTase"/>
</dbReference>
<evidence type="ECO:0000256" key="1">
    <source>
        <dbReference type="ARBA" id="ARBA00005156"/>
    </source>
</evidence>
<sequence length="378" mass="41312">MEFCHVSHITCQAEVVAIAEPGIGQEWTMDVSSCHLDGNADAVEFCPHPPFLRLLAAATYTLGEGGAQPSRSGSVSLFSVDSSSGLQLLHRVHTAGVFDIKWNPGSYFFSDLTNSSGHRPLLAQADANGCLALYSLQSSGRSLSLVLKEKASSSMCLCLDWSSCSSSISIGLSDGWVSILAVREDQLQIRQSWAAHKHEVWSASFDSRQPHLVYTGSDDCCFSCWDLRQNPSSSVFRNSKSHKMGVCCIAPSPIDPNMLLTGSYDEFLRLWDVRNPLKPVDSSSLCLGGGVWRLKHHPSIQGLVLAACMHNGFAIVKIDGGRISKLEEYNKHESLAYGADWQRGEFVGDGSRITSLAATCSFYDKSLRIWQPQSLVFP</sequence>
<dbReference type="Proteomes" id="UP000236161">
    <property type="component" value="Unassembled WGS sequence"/>
</dbReference>
<dbReference type="OrthoDB" id="1930760at2759"/>
<evidence type="ECO:0000256" key="7">
    <source>
        <dbReference type="ARBA" id="ARBA00047551"/>
    </source>
</evidence>
<comment type="pathway">
    <text evidence="1">Protein modification; peptidyl-diphthamide biosynthesis.</text>
</comment>
<evidence type="ECO:0000256" key="5">
    <source>
        <dbReference type="ARBA" id="ARBA00038092"/>
    </source>
</evidence>
<dbReference type="EMBL" id="KZ451980">
    <property type="protein sequence ID" value="PKA55205.1"/>
    <property type="molecule type" value="Genomic_DNA"/>
</dbReference>
<dbReference type="STRING" id="1088818.A0A2I0AI53"/>
<dbReference type="Gene3D" id="2.130.10.10">
    <property type="entry name" value="YVTN repeat-like/Quinoprotein amine dehydrogenase"/>
    <property type="match status" value="2"/>
</dbReference>
<dbReference type="PANTHER" id="PTHR46042">
    <property type="entry name" value="DIPHTHINE METHYLTRANSFERASE"/>
    <property type="match status" value="1"/>
</dbReference>
<dbReference type="InterPro" id="IPR015943">
    <property type="entry name" value="WD40/YVTN_repeat-like_dom_sf"/>
</dbReference>
<comment type="similarity">
    <text evidence="5">Belongs to the DPH7 family.</text>
</comment>
<dbReference type="InterPro" id="IPR001680">
    <property type="entry name" value="WD40_rpt"/>
</dbReference>
<evidence type="ECO:0000256" key="4">
    <source>
        <dbReference type="ARBA" id="ARBA00022801"/>
    </source>
</evidence>
<evidence type="ECO:0000313" key="9">
    <source>
        <dbReference type="EMBL" id="PKA55205.1"/>
    </source>
</evidence>
<dbReference type="PROSITE" id="PS50294">
    <property type="entry name" value="WD_REPEATS_REGION"/>
    <property type="match status" value="1"/>
</dbReference>
<dbReference type="PANTHER" id="PTHR46042:SF1">
    <property type="entry name" value="DIPHTHINE METHYLTRANSFERASE"/>
    <property type="match status" value="1"/>
</dbReference>
<evidence type="ECO:0000256" key="2">
    <source>
        <dbReference type="ARBA" id="ARBA00022574"/>
    </source>
</evidence>
<dbReference type="PROSITE" id="PS00678">
    <property type="entry name" value="WD_REPEATS_1"/>
    <property type="match status" value="1"/>
</dbReference>
<keyword evidence="4" id="KW-0378">Hydrolase</keyword>
<dbReference type="GO" id="GO:0005737">
    <property type="term" value="C:cytoplasm"/>
    <property type="evidence" value="ECO:0007669"/>
    <property type="project" value="TreeGrafter"/>
</dbReference>
<protein>
    <recommendedName>
        <fullName evidence="6">methylated diphthine methylhydrolase</fullName>
        <ecNumber evidence="6">3.1.1.97</ecNumber>
    </recommendedName>
</protein>
<dbReference type="SUPFAM" id="SSF50978">
    <property type="entry name" value="WD40 repeat-like"/>
    <property type="match status" value="1"/>
</dbReference>
<dbReference type="EC" id="3.1.1.97" evidence="6"/>
<reference evidence="9 10" key="1">
    <citation type="journal article" date="2017" name="Nature">
        <title>The Apostasia genome and the evolution of orchids.</title>
        <authorList>
            <person name="Zhang G.Q."/>
            <person name="Liu K.W."/>
            <person name="Li Z."/>
            <person name="Lohaus R."/>
            <person name="Hsiao Y.Y."/>
            <person name="Niu S.C."/>
            <person name="Wang J.Y."/>
            <person name="Lin Y.C."/>
            <person name="Xu Q."/>
            <person name="Chen L.J."/>
            <person name="Yoshida K."/>
            <person name="Fujiwara S."/>
            <person name="Wang Z.W."/>
            <person name="Zhang Y.Q."/>
            <person name="Mitsuda N."/>
            <person name="Wang M."/>
            <person name="Liu G.H."/>
            <person name="Pecoraro L."/>
            <person name="Huang H.X."/>
            <person name="Xiao X.J."/>
            <person name="Lin M."/>
            <person name="Wu X.Y."/>
            <person name="Wu W.L."/>
            <person name="Chen Y.Y."/>
            <person name="Chang S.B."/>
            <person name="Sakamoto S."/>
            <person name="Ohme-Takagi M."/>
            <person name="Yagi M."/>
            <person name="Zeng S.J."/>
            <person name="Shen C.Y."/>
            <person name="Yeh C.M."/>
            <person name="Luo Y.B."/>
            <person name="Tsai W.C."/>
            <person name="Van de Peer Y."/>
            <person name="Liu Z.J."/>
        </authorList>
    </citation>
    <scope>NUCLEOTIDE SEQUENCE [LARGE SCALE GENOMIC DNA]</scope>
    <source>
        <strain evidence="10">cv. Shenzhen</strain>
        <tissue evidence="9">Stem</tissue>
    </source>
</reference>
<evidence type="ECO:0000313" key="10">
    <source>
        <dbReference type="Proteomes" id="UP000236161"/>
    </source>
</evidence>